<evidence type="ECO:0000256" key="2">
    <source>
        <dbReference type="ARBA" id="ARBA00023015"/>
    </source>
</evidence>
<dbReference type="InterPro" id="IPR014284">
    <property type="entry name" value="RNA_pol_sigma-70_dom"/>
</dbReference>
<evidence type="ECO:0000256" key="1">
    <source>
        <dbReference type="ARBA" id="ARBA00010641"/>
    </source>
</evidence>
<dbReference type="InterPro" id="IPR036388">
    <property type="entry name" value="WH-like_DNA-bd_sf"/>
</dbReference>
<dbReference type="Gene3D" id="1.10.10.10">
    <property type="entry name" value="Winged helix-like DNA-binding domain superfamily/Winged helix DNA-binding domain"/>
    <property type="match status" value="1"/>
</dbReference>
<proteinExistence type="inferred from homology"/>
<dbReference type="Pfam" id="PF08281">
    <property type="entry name" value="Sigma70_r4_2"/>
    <property type="match status" value="1"/>
</dbReference>
<dbReference type="InterPro" id="IPR013325">
    <property type="entry name" value="RNA_pol_sigma_r2"/>
</dbReference>
<dbReference type="EMBL" id="RBXR01000001">
    <property type="protein sequence ID" value="RKT70971.1"/>
    <property type="molecule type" value="Genomic_DNA"/>
</dbReference>
<dbReference type="CDD" id="cd06171">
    <property type="entry name" value="Sigma70_r4"/>
    <property type="match status" value="1"/>
</dbReference>
<evidence type="ECO:0000256" key="4">
    <source>
        <dbReference type="ARBA" id="ARBA00023163"/>
    </source>
</evidence>
<comment type="caution">
    <text evidence="6">The sequence shown here is derived from an EMBL/GenBank/DDBJ whole genome shotgun (WGS) entry which is preliminary data.</text>
</comment>
<comment type="similarity">
    <text evidence="1">Belongs to the sigma-70 factor family. ECF subfamily.</text>
</comment>
<reference evidence="6 7" key="1">
    <citation type="submission" date="2018-10" db="EMBL/GenBank/DDBJ databases">
        <title>Sequencing the genomes of 1000 actinobacteria strains.</title>
        <authorList>
            <person name="Klenk H.-P."/>
        </authorList>
    </citation>
    <scope>NUCLEOTIDE SEQUENCE [LARGE SCALE GENOMIC DNA]</scope>
    <source>
        <strain evidence="6 7">DSM 43911</strain>
    </source>
</reference>
<evidence type="ECO:0000313" key="7">
    <source>
        <dbReference type="Proteomes" id="UP000272729"/>
    </source>
</evidence>
<dbReference type="OrthoDB" id="5518337at2"/>
<accession>A0A495X926</accession>
<evidence type="ECO:0000313" key="6">
    <source>
        <dbReference type="EMBL" id="RKT70971.1"/>
    </source>
</evidence>
<dbReference type="InterPro" id="IPR039425">
    <property type="entry name" value="RNA_pol_sigma-70-like"/>
</dbReference>
<dbReference type="NCBIfam" id="TIGR02937">
    <property type="entry name" value="sigma70-ECF"/>
    <property type="match status" value="1"/>
</dbReference>
<keyword evidence="4" id="KW-0804">Transcription</keyword>
<dbReference type="GO" id="GO:0016987">
    <property type="term" value="F:sigma factor activity"/>
    <property type="evidence" value="ECO:0007669"/>
    <property type="project" value="UniProtKB-KW"/>
</dbReference>
<dbReference type="PANTHER" id="PTHR43133">
    <property type="entry name" value="RNA POLYMERASE ECF-TYPE SIGMA FACTO"/>
    <property type="match status" value="1"/>
</dbReference>
<dbReference type="RefSeq" id="WP_121223370.1">
    <property type="nucleotide sequence ID" value="NZ_JBIUBA010000012.1"/>
</dbReference>
<gene>
    <name evidence="6" type="ORF">DFJ66_4248</name>
</gene>
<dbReference type="InterPro" id="IPR013324">
    <property type="entry name" value="RNA_pol_sigma_r3/r4-like"/>
</dbReference>
<dbReference type="Gene3D" id="1.10.1740.10">
    <property type="match status" value="1"/>
</dbReference>
<dbReference type="SUPFAM" id="SSF88659">
    <property type="entry name" value="Sigma3 and sigma4 domains of RNA polymerase sigma factors"/>
    <property type="match status" value="1"/>
</dbReference>
<evidence type="ECO:0000259" key="5">
    <source>
        <dbReference type="Pfam" id="PF08281"/>
    </source>
</evidence>
<dbReference type="PANTHER" id="PTHR43133:SF51">
    <property type="entry name" value="RNA POLYMERASE SIGMA FACTOR"/>
    <property type="match status" value="1"/>
</dbReference>
<dbReference type="GO" id="GO:0006352">
    <property type="term" value="P:DNA-templated transcription initiation"/>
    <property type="evidence" value="ECO:0007669"/>
    <property type="project" value="InterPro"/>
</dbReference>
<protein>
    <submittedName>
        <fullName evidence="6">RNA polymerase sigma-70 factor (ECF subfamily)</fullName>
    </submittedName>
</protein>
<name>A0A495X926_9PSEU</name>
<keyword evidence="7" id="KW-1185">Reference proteome</keyword>
<evidence type="ECO:0000256" key="3">
    <source>
        <dbReference type="ARBA" id="ARBA00023082"/>
    </source>
</evidence>
<keyword evidence="2" id="KW-0805">Transcription regulation</keyword>
<dbReference type="GO" id="GO:0003677">
    <property type="term" value="F:DNA binding"/>
    <property type="evidence" value="ECO:0007669"/>
    <property type="project" value="InterPro"/>
</dbReference>
<dbReference type="InterPro" id="IPR013249">
    <property type="entry name" value="RNA_pol_sigma70_r4_t2"/>
</dbReference>
<dbReference type="Proteomes" id="UP000272729">
    <property type="component" value="Unassembled WGS sequence"/>
</dbReference>
<sequence length="170" mass="18311">MSADLPVDRAADLVVAARRGDTLALAELVDLLDPYVGRICGSVALDAGADAAQDTLIIVLRRLGSLSDPRALFGWVRTIALREALRHARSERGSGDDRLAAVPAPGDPVLAADIRDVLRRLSPVHRAVLVLRDLEGLDEERVAEVLSVPTGTVKSRLHRARAAFRKAWTS</sequence>
<organism evidence="6 7">
    <name type="scientific">Saccharothrix variisporea</name>
    <dbReference type="NCBI Taxonomy" id="543527"/>
    <lineage>
        <taxon>Bacteria</taxon>
        <taxon>Bacillati</taxon>
        <taxon>Actinomycetota</taxon>
        <taxon>Actinomycetes</taxon>
        <taxon>Pseudonocardiales</taxon>
        <taxon>Pseudonocardiaceae</taxon>
        <taxon>Saccharothrix</taxon>
    </lineage>
</organism>
<keyword evidence="3" id="KW-0731">Sigma factor</keyword>
<dbReference type="AlphaFoldDB" id="A0A495X926"/>
<dbReference type="SUPFAM" id="SSF88946">
    <property type="entry name" value="Sigma2 domain of RNA polymerase sigma factors"/>
    <property type="match status" value="1"/>
</dbReference>
<feature type="domain" description="RNA polymerase sigma factor 70 region 4 type 2" evidence="5">
    <location>
        <begin position="113"/>
        <end position="163"/>
    </location>
</feature>